<reference evidence="2" key="1">
    <citation type="journal article" date="2023" name="Mol. Phylogenet. Evol.">
        <title>Genome-scale phylogeny and comparative genomics of the fungal order Sordariales.</title>
        <authorList>
            <person name="Hensen N."/>
            <person name="Bonometti L."/>
            <person name="Westerberg I."/>
            <person name="Brannstrom I.O."/>
            <person name="Guillou S."/>
            <person name="Cros-Aarteil S."/>
            <person name="Calhoun S."/>
            <person name="Haridas S."/>
            <person name="Kuo A."/>
            <person name="Mondo S."/>
            <person name="Pangilinan J."/>
            <person name="Riley R."/>
            <person name="LaButti K."/>
            <person name="Andreopoulos B."/>
            <person name="Lipzen A."/>
            <person name="Chen C."/>
            <person name="Yan M."/>
            <person name="Daum C."/>
            <person name="Ng V."/>
            <person name="Clum A."/>
            <person name="Steindorff A."/>
            <person name="Ohm R.A."/>
            <person name="Martin F."/>
            <person name="Silar P."/>
            <person name="Natvig D.O."/>
            <person name="Lalanne C."/>
            <person name="Gautier V."/>
            <person name="Ament-Velasquez S.L."/>
            <person name="Kruys A."/>
            <person name="Hutchinson M.I."/>
            <person name="Powell A.J."/>
            <person name="Barry K."/>
            <person name="Miller A.N."/>
            <person name="Grigoriev I.V."/>
            <person name="Debuchy R."/>
            <person name="Gladieux P."/>
            <person name="Hiltunen Thoren M."/>
            <person name="Johannesson H."/>
        </authorList>
    </citation>
    <scope>NUCLEOTIDE SEQUENCE</scope>
    <source>
        <strain evidence="2">PSN309</strain>
    </source>
</reference>
<gene>
    <name evidence="2" type="ORF">QBC35DRAFT_421221</name>
</gene>
<evidence type="ECO:0000313" key="3">
    <source>
        <dbReference type="Proteomes" id="UP001302126"/>
    </source>
</evidence>
<feature type="region of interest" description="Disordered" evidence="1">
    <location>
        <begin position="172"/>
        <end position="220"/>
    </location>
</feature>
<organism evidence="2 3">
    <name type="scientific">Podospora australis</name>
    <dbReference type="NCBI Taxonomy" id="1536484"/>
    <lineage>
        <taxon>Eukaryota</taxon>
        <taxon>Fungi</taxon>
        <taxon>Dikarya</taxon>
        <taxon>Ascomycota</taxon>
        <taxon>Pezizomycotina</taxon>
        <taxon>Sordariomycetes</taxon>
        <taxon>Sordariomycetidae</taxon>
        <taxon>Sordariales</taxon>
        <taxon>Podosporaceae</taxon>
        <taxon>Podospora</taxon>
    </lineage>
</organism>
<dbReference type="AlphaFoldDB" id="A0AAN6WKP4"/>
<name>A0AAN6WKP4_9PEZI</name>
<sequence>MCESPQPPTPVVGTSEVEPTTLSSIAASLSAGQKSRLQSVADGLLTIYQTLIRMGFLHHSWLFSGPHDDAISPLVPMFLKNDIDPRIIYLYSILPYIRHHRDNSSQPLFFQGSEFFELRYIDEGALQQSRQPFYSEDPQDKLRPWMTCLATLGNHGTIMVYDAKRHTVGLHDQESTGSEASTDHWFMPQDRSGDEMVEDEQEEMSGDDDDDEVENNWDQSPARPARAVLRDINTWFETLLECPSGGSTWILDYSSFNELHMSDLLRKHGWPSPKFDRDAFLVDAIRAEAACRAKDNAEQTLRTHAERKSGMEYWRNEVGKQRKAADEATTTEDEKWTAKWNLFQAERNLRVFERDVENAKEELERKCPGGVCQLPEELPLWELRELRKHAPPEVKDDGEEERNQPPSDRIMTLEEEKDALYRRAYEASKADAARLCPGRNHPTGYENDDGIRWARSHADILREMAPRLVTAETEVTDTKEWLRQLPGSIDLPKTRELVQSWLDHHVLSAKDWAEQKEALELVIAGEKPAGYFTEVRVAQFKKKEELREIAREKEKRKWEEEQQKMEQEKRQKVAEESAA</sequence>
<dbReference type="Proteomes" id="UP001302126">
    <property type="component" value="Unassembled WGS sequence"/>
</dbReference>
<feature type="compositionally biased region" description="Acidic residues" evidence="1">
    <location>
        <begin position="195"/>
        <end position="215"/>
    </location>
</feature>
<comment type="caution">
    <text evidence="2">The sequence shown here is derived from an EMBL/GenBank/DDBJ whole genome shotgun (WGS) entry which is preliminary data.</text>
</comment>
<accession>A0AAN6WKP4</accession>
<evidence type="ECO:0000313" key="2">
    <source>
        <dbReference type="EMBL" id="KAK4182142.1"/>
    </source>
</evidence>
<evidence type="ECO:0000256" key="1">
    <source>
        <dbReference type="SAM" id="MobiDB-lite"/>
    </source>
</evidence>
<protein>
    <submittedName>
        <fullName evidence="2">Uncharacterized protein</fullName>
    </submittedName>
</protein>
<keyword evidence="3" id="KW-1185">Reference proteome</keyword>
<dbReference type="EMBL" id="MU864741">
    <property type="protein sequence ID" value="KAK4182142.1"/>
    <property type="molecule type" value="Genomic_DNA"/>
</dbReference>
<feature type="region of interest" description="Disordered" evidence="1">
    <location>
        <begin position="553"/>
        <end position="579"/>
    </location>
</feature>
<feature type="region of interest" description="Disordered" evidence="1">
    <location>
        <begin position="389"/>
        <end position="408"/>
    </location>
</feature>
<proteinExistence type="predicted"/>
<reference evidence="2" key="2">
    <citation type="submission" date="2023-05" db="EMBL/GenBank/DDBJ databases">
        <authorList>
            <consortium name="Lawrence Berkeley National Laboratory"/>
            <person name="Steindorff A."/>
            <person name="Hensen N."/>
            <person name="Bonometti L."/>
            <person name="Westerberg I."/>
            <person name="Brannstrom I.O."/>
            <person name="Guillou S."/>
            <person name="Cros-Aarteil S."/>
            <person name="Calhoun S."/>
            <person name="Haridas S."/>
            <person name="Kuo A."/>
            <person name="Mondo S."/>
            <person name="Pangilinan J."/>
            <person name="Riley R."/>
            <person name="Labutti K."/>
            <person name="Andreopoulos B."/>
            <person name="Lipzen A."/>
            <person name="Chen C."/>
            <person name="Yanf M."/>
            <person name="Daum C."/>
            <person name="Ng V."/>
            <person name="Clum A."/>
            <person name="Ohm R."/>
            <person name="Martin F."/>
            <person name="Silar P."/>
            <person name="Natvig D."/>
            <person name="Lalanne C."/>
            <person name="Gautier V."/>
            <person name="Ament-Velasquez S.L."/>
            <person name="Kruys A."/>
            <person name="Hutchinson M.I."/>
            <person name="Powell A.J."/>
            <person name="Barry K."/>
            <person name="Miller A.N."/>
            <person name="Grigoriev I.V."/>
            <person name="Debuchy R."/>
            <person name="Gladieux P."/>
            <person name="Thoren M.H."/>
            <person name="Johannesson H."/>
        </authorList>
    </citation>
    <scope>NUCLEOTIDE SEQUENCE</scope>
    <source>
        <strain evidence="2">PSN309</strain>
    </source>
</reference>